<dbReference type="VEuPathDB" id="FungiDB:LEMA_P064830.1"/>
<protein>
    <submittedName>
        <fullName evidence="1">Uncharacterized protein</fullName>
    </submittedName>
</protein>
<evidence type="ECO:0000313" key="2">
    <source>
        <dbReference type="Proteomes" id="UP000002668"/>
    </source>
</evidence>
<sequence>MLTRRIPVLRQTATFCFPILQRQPITSLLHDCGVLVILSDTLVSASISVLSYAGGGGGLGIL</sequence>
<keyword evidence="2" id="KW-1185">Reference proteome</keyword>
<dbReference type="AlphaFoldDB" id="E4ZGD7"/>
<reference evidence="2" key="1">
    <citation type="journal article" date="2011" name="Nat. Commun.">
        <title>Effector diversification within compartments of the Leptosphaeria maculans genome affected by Repeat-Induced Point mutations.</title>
        <authorList>
            <person name="Rouxel T."/>
            <person name="Grandaubert J."/>
            <person name="Hane J.K."/>
            <person name="Hoede C."/>
            <person name="van de Wouw A.P."/>
            <person name="Couloux A."/>
            <person name="Dominguez V."/>
            <person name="Anthouard V."/>
            <person name="Bally P."/>
            <person name="Bourras S."/>
            <person name="Cozijnsen A.J."/>
            <person name="Ciuffetti L.M."/>
            <person name="Degrave A."/>
            <person name="Dilmaghani A."/>
            <person name="Duret L."/>
            <person name="Fudal I."/>
            <person name="Goodwin S.B."/>
            <person name="Gout L."/>
            <person name="Glaser N."/>
            <person name="Linglin J."/>
            <person name="Kema G.H.J."/>
            <person name="Lapalu N."/>
            <person name="Lawrence C.B."/>
            <person name="May K."/>
            <person name="Meyer M."/>
            <person name="Ollivier B."/>
            <person name="Poulain J."/>
            <person name="Schoch C.L."/>
            <person name="Simon A."/>
            <person name="Spatafora J.W."/>
            <person name="Stachowiak A."/>
            <person name="Turgeon B.G."/>
            <person name="Tyler B.M."/>
            <person name="Vincent D."/>
            <person name="Weissenbach J."/>
            <person name="Amselem J."/>
            <person name="Quesneville H."/>
            <person name="Oliver R.P."/>
            <person name="Wincker P."/>
            <person name="Balesdent M.-H."/>
            <person name="Howlett B.J."/>
        </authorList>
    </citation>
    <scope>NUCLEOTIDE SEQUENCE [LARGE SCALE GENOMIC DNA]</scope>
    <source>
        <strain evidence="2">JN3 / isolate v23.1.3 / race Av1-4-5-6-7-8</strain>
    </source>
</reference>
<accession>E4ZGD7</accession>
<gene>
    <name evidence="1" type="ORF">LEMA_P064830.1</name>
</gene>
<name>E4ZGD7_LEPMJ</name>
<dbReference type="Proteomes" id="UP000002668">
    <property type="component" value="Genome"/>
</dbReference>
<proteinExistence type="predicted"/>
<evidence type="ECO:0000313" key="1">
    <source>
        <dbReference type="EMBL" id="CBX90357.1"/>
    </source>
</evidence>
<organism evidence="1 2">
    <name type="scientific">Leptosphaeria maculans (strain JN3 / isolate v23.1.3 / race Av1-4-5-6-7-8)</name>
    <name type="common">Blackleg fungus</name>
    <name type="synonym">Phoma lingam</name>
    <dbReference type="NCBI Taxonomy" id="985895"/>
    <lineage>
        <taxon>Eukaryota</taxon>
        <taxon>Fungi</taxon>
        <taxon>Dikarya</taxon>
        <taxon>Ascomycota</taxon>
        <taxon>Pezizomycotina</taxon>
        <taxon>Dothideomycetes</taxon>
        <taxon>Pleosporomycetidae</taxon>
        <taxon>Pleosporales</taxon>
        <taxon>Pleosporineae</taxon>
        <taxon>Leptosphaeriaceae</taxon>
        <taxon>Plenodomus</taxon>
        <taxon>Plenodomus lingam/Leptosphaeria maculans species complex</taxon>
    </lineage>
</organism>
<dbReference type="EMBL" id="FP929064">
    <property type="protein sequence ID" value="CBX90357.1"/>
    <property type="molecule type" value="Genomic_DNA"/>
</dbReference>
<dbReference type="InParanoid" id="E4ZGD7"/>
<dbReference type="HOGENOM" id="CLU_2904585_0_0_1"/>